<keyword evidence="2" id="KW-0547">Nucleotide-binding</keyword>
<dbReference type="EMBL" id="DPVG01000008">
    <property type="protein sequence ID" value="HCK23212.1"/>
    <property type="molecule type" value="Genomic_DNA"/>
</dbReference>
<evidence type="ECO:0000259" key="4">
    <source>
        <dbReference type="Pfam" id="PF02875"/>
    </source>
</evidence>
<organism evidence="5 6">
    <name type="scientific">Bacteroides graminisolvens</name>
    <dbReference type="NCBI Taxonomy" id="477666"/>
    <lineage>
        <taxon>Bacteria</taxon>
        <taxon>Pseudomonadati</taxon>
        <taxon>Bacteroidota</taxon>
        <taxon>Bacteroidia</taxon>
        <taxon>Bacteroidales</taxon>
        <taxon>Bacteroidaceae</taxon>
        <taxon>Bacteroides</taxon>
    </lineage>
</organism>
<dbReference type="Proteomes" id="UP000263098">
    <property type="component" value="Unassembled WGS sequence"/>
</dbReference>
<evidence type="ECO:0000256" key="3">
    <source>
        <dbReference type="ARBA" id="ARBA00022840"/>
    </source>
</evidence>
<dbReference type="InterPro" id="IPR036615">
    <property type="entry name" value="Mur_ligase_C_dom_sf"/>
</dbReference>
<dbReference type="PANTHER" id="PTHR43024">
    <property type="entry name" value="UDP-N-ACETYLMURAMOYL-TRIPEPTIDE--D-ALANYL-D-ALANINE LIGASE"/>
    <property type="match status" value="1"/>
</dbReference>
<dbReference type="InterPro" id="IPR004101">
    <property type="entry name" value="Mur_ligase_C"/>
</dbReference>
<dbReference type="PANTHER" id="PTHR43024:SF1">
    <property type="entry name" value="UDP-N-ACETYLMURAMOYL-TRIPEPTIDE--D-ALANYL-D-ALANINE LIGASE"/>
    <property type="match status" value="1"/>
</dbReference>
<dbReference type="SUPFAM" id="SSF53244">
    <property type="entry name" value="MurD-like peptide ligases, peptide-binding domain"/>
    <property type="match status" value="1"/>
</dbReference>
<gene>
    <name evidence="5" type="ORF">DHW31_00250</name>
</gene>
<keyword evidence="1 5" id="KW-0436">Ligase</keyword>
<dbReference type="AlphaFoldDB" id="A0A3D2SAC9"/>
<evidence type="ECO:0000313" key="5">
    <source>
        <dbReference type="EMBL" id="HCK23212.1"/>
    </source>
</evidence>
<protein>
    <submittedName>
        <fullName evidence="5">UDP-N-acetylmuramoyl-tripeptide--D-alanyl-D-alanine ligase</fullName>
    </submittedName>
</protein>
<dbReference type="InterPro" id="IPR051046">
    <property type="entry name" value="MurCDEF_CellWall_CoF430Synth"/>
</dbReference>
<dbReference type="GO" id="GO:0016881">
    <property type="term" value="F:acid-amino acid ligase activity"/>
    <property type="evidence" value="ECO:0007669"/>
    <property type="project" value="InterPro"/>
</dbReference>
<dbReference type="GO" id="GO:0005524">
    <property type="term" value="F:ATP binding"/>
    <property type="evidence" value="ECO:0007669"/>
    <property type="project" value="UniProtKB-KW"/>
</dbReference>
<evidence type="ECO:0000313" key="6">
    <source>
        <dbReference type="Proteomes" id="UP000263098"/>
    </source>
</evidence>
<keyword evidence="3" id="KW-0067">ATP-binding</keyword>
<feature type="domain" description="Mur ligase C-terminal" evidence="4">
    <location>
        <begin position="2"/>
        <end position="112"/>
    </location>
</feature>
<proteinExistence type="predicted"/>
<name>A0A3D2SAC9_9BACE</name>
<evidence type="ECO:0000256" key="2">
    <source>
        <dbReference type="ARBA" id="ARBA00022741"/>
    </source>
</evidence>
<feature type="non-terminal residue" evidence="5">
    <location>
        <position position="1"/>
    </location>
</feature>
<accession>A0A3D2SAC9</accession>
<dbReference type="Gene3D" id="3.90.190.20">
    <property type="entry name" value="Mur ligase, C-terminal domain"/>
    <property type="match status" value="1"/>
</dbReference>
<evidence type="ECO:0000256" key="1">
    <source>
        <dbReference type="ARBA" id="ARBA00022598"/>
    </source>
</evidence>
<dbReference type="Pfam" id="PF02875">
    <property type="entry name" value="Mur_ligase_C"/>
    <property type="match status" value="1"/>
</dbReference>
<sequence>QLKQTAHNTLIIDAYNANPTSMMAALENFRNMKADCKVLLLGDMLELGADSLKEHQKIVDFIDGCSFHSVILVGQQFAATRNNYACYPTAAEVMEAFQKEKPQGCTVLIKGSNGTKLSTLVDAL</sequence>
<comment type="caution">
    <text evidence="5">The sequence shown here is derived from an EMBL/GenBank/DDBJ whole genome shotgun (WGS) entry which is preliminary data.</text>
</comment>
<reference evidence="5 6" key="1">
    <citation type="journal article" date="2018" name="Nat. Biotechnol.">
        <title>A standardized bacterial taxonomy based on genome phylogeny substantially revises the tree of life.</title>
        <authorList>
            <person name="Parks D.H."/>
            <person name="Chuvochina M."/>
            <person name="Waite D.W."/>
            <person name="Rinke C."/>
            <person name="Skarshewski A."/>
            <person name="Chaumeil P.A."/>
            <person name="Hugenholtz P."/>
        </authorList>
    </citation>
    <scope>NUCLEOTIDE SEQUENCE [LARGE SCALE GENOMIC DNA]</scope>
    <source>
        <strain evidence="5">UBA9667</strain>
    </source>
</reference>